<dbReference type="EMBL" id="BGPR01036675">
    <property type="protein sequence ID" value="GBO11983.1"/>
    <property type="molecule type" value="Genomic_DNA"/>
</dbReference>
<feature type="non-terminal residue" evidence="3">
    <location>
        <position position="47"/>
    </location>
</feature>
<gene>
    <name evidence="2" type="ORF">AVEN_105006_1</name>
    <name evidence="3" type="ORF">AVEN_84386_1</name>
</gene>
<feature type="region of interest" description="Disordered" evidence="1">
    <location>
        <begin position="1"/>
        <end position="47"/>
    </location>
</feature>
<accession>A0A4Y2UH89</accession>
<proteinExistence type="predicted"/>
<organism evidence="3 4">
    <name type="scientific">Araneus ventricosus</name>
    <name type="common">Orbweaver spider</name>
    <name type="synonym">Epeira ventricosa</name>
    <dbReference type="NCBI Taxonomy" id="182803"/>
    <lineage>
        <taxon>Eukaryota</taxon>
        <taxon>Metazoa</taxon>
        <taxon>Ecdysozoa</taxon>
        <taxon>Arthropoda</taxon>
        <taxon>Chelicerata</taxon>
        <taxon>Arachnida</taxon>
        <taxon>Araneae</taxon>
        <taxon>Araneomorphae</taxon>
        <taxon>Entelegynae</taxon>
        <taxon>Araneoidea</taxon>
        <taxon>Araneidae</taxon>
        <taxon>Araneus</taxon>
    </lineage>
</organism>
<evidence type="ECO:0000256" key="1">
    <source>
        <dbReference type="SAM" id="MobiDB-lite"/>
    </source>
</evidence>
<comment type="caution">
    <text evidence="3">The sequence shown here is derived from an EMBL/GenBank/DDBJ whole genome shotgun (WGS) entry which is preliminary data.</text>
</comment>
<reference evidence="3 4" key="1">
    <citation type="journal article" date="2019" name="Sci. Rep.">
        <title>Orb-weaving spider Araneus ventricosus genome elucidates the spidroin gene catalogue.</title>
        <authorList>
            <person name="Kono N."/>
            <person name="Nakamura H."/>
            <person name="Ohtoshi R."/>
            <person name="Moran D.A.P."/>
            <person name="Shinohara A."/>
            <person name="Yoshida Y."/>
            <person name="Fujiwara M."/>
            <person name="Mori M."/>
            <person name="Tomita M."/>
            <person name="Arakawa K."/>
        </authorList>
    </citation>
    <scope>NUCLEOTIDE SEQUENCE [LARGE SCALE GENOMIC DNA]</scope>
</reference>
<dbReference type="EMBL" id="BGPR01036055">
    <property type="protein sequence ID" value="GBO11131.1"/>
    <property type="molecule type" value="Genomic_DNA"/>
</dbReference>
<dbReference type="Proteomes" id="UP000499080">
    <property type="component" value="Unassembled WGS sequence"/>
</dbReference>
<evidence type="ECO:0000313" key="4">
    <source>
        <dbReference type="Proteomes" id="UP000499080"/>
    </source>
</evidence>
<protein>
    <submittedName>
        <fullName evidence="3">Uncharacterized protein</fullName>
    </submittedName>
</protein>
<keyword evidence="4" id="KW-1185">Reference proteome</keyword>
<evidence type="ECO:0000313" key="3">
    <source>
        <dbReference type="EMBL" id="GBO11983.1"/>
    </source>
</evidence>
<evidence type="ECO:0000313" key="2">
    <source>
        <dbReference type="EMBL" id="GBO11131.1"/>
    </source>
</evidence>
<sequence>MSAEDESAAFYLDGKLSEYSDLQTDSETNVEDNPVHEECRDSNSSAN</sequence>
<name>A0A4Y2UH89_ARAVE</name>
<dbReference type="AlphaFoldDB" id="A0A4Y2UH89"/>